<dbReference type="OMA" id="RESMMIT"/>
<dbReference type="PANTHER" id="PTHR31549:SF277">
    <property type="entry name" value="OS08G0167400 PROTEIN"/>
    <property type="match status" value="1"/>
</dbReference>
<gene>
    <name evidence="1" type="ORF">KI387_031111</name>
</gene>
<keyword evidence="2" id="KW-1185">Reference proteome</keyword>
<sequence length="354" mass="41353">MAETKEQQLISKEWTMEVRTFLTASEEGALVGKAGVRLPKSTMNAKAEAYIPEIVSLGPYHHRTLKDDSAGPFHRRLTNLSQMEVYKLKATRDAAKNDFTPGFRMENFLQEIIKPEMISKFEQFYDWKIGGREEIESFGWMMIVDAFFLLQFLNNRFDFMESQAGIKFQSFREGTCSIRFDKQSATLHLPQIIISDTYTEVLLRNLLALEFNDVNREKSVTQYVELMDCLIDTPEDVALLRKCHIIVRESMMITDQYVAKMWDGISRPFFFGGFLEHPRWLKAEIREVLISNYYKSRIRTAWSEFSSEYLSRPWKALALFVAMFVLFLTTLQTYCSVRDCQTPPNSAKHFRRFG</sequence>
<evidence type="ECO:0000313" key="2">
    <source>
        <dbReference type="Proteomes" id="UP000824469"/>
    </source>
</evidence>
<dbReference type="AlphaFoldDB" id="A0AA38CMY5"/>
<dbReference type="EMBL" id="JAHRHJ020000010">
    <property type="protein sequence ID" value="KAH9299429.1"/>
    <property type="molecule type" value="Genomic_DNA"/>
</dbReference>
<name>A0AA38CMY5_TAXCH</name>
<protein>
    <submittedName>
        <fullName evidence="1">Uncharacterized protein</fullName>
    </submittedName>
</protein>
<organism evidence="1 2">
    <name type="scientific">Taxus chinensis</name>
    <name type="common">Chinese yew</name>
    <name type="synonym">Taxus wallichiana var. chinensis</name>
    <dbReference type="NCBI Taxonomy" id="29808"/>
    <lineage>
        <taxon>Eukaryota</taxon>
        <taxon>Viridiplantae</taxon>
        <taxon>Streptophyta</taxon>
        <taxon>Embryophyta</taxon>
        <taxon>Tracheophyta</taxon>
        <taxon>Spermatophyta</taxon>
        <taxon>Pinopsida</taxon>
        <taxon>Pinidae</taxon>
        <taxon>Conifers II</taxon>
        <taxon>Cupressales</taxon>
        <taxon>Taxaceae</taxon>
        <taxon>Taxus</taxon>
    </lineage>
</organism>
<proteinExistence type="predicted"/>
<dbReference type="PANTHER" id="PTHR31549">
    <property type="entry name" value="PROTEIN, PUTATIVE (DUF247)-RELATED-RELATED"/>
    <property type="match status" value="1"/>
</dbReference>
<dbReference type="Pfam" id="PF03140">
    <property type="entry name" value="DUF247"/>
    <property type="match status" value="2"/>
</dbReference>
<reference evidence="1 2" key="1">
    <citation type="journal article" date="2021" name="Nat. Plants">
        <title>The Taxus genome provides insights into paclitaxel biosynthesis.</title>
        <authorList>
            <person name="Xiong X."/>
            <person name="Gou J."/>
            <person name="Liao Q."/>
            <person name="Li Y."/>
            <person name="Zhou Q."/>
            <person name="Bi G."/>
            <person name="Li C."/>
            <person name="Du R."/>
            <person name="Wang X."/>
            <person name="Sun T."/>
            <person name="Guo L."/>
            <person name="Liang H."/>
            <person name="Lu P."/>
            <person name="Wu Y."/>
            <person name="Zhang Z."/>
            <person name="Ro D.K."/>
            <person name="Shang Y."/>
            <person name="Huang S."/>
            <person name="Yan J."/>
        </authorList>
    </citation>
    <scope>NUCLEOTIDE SEQUENCE [LARGE SCALE GENOMIC DNA]</scope>
    <source>
        <strain evidence="1">Ta-2019</strain>
    </source>
</reference>
<dbReference type="Proteomes" id="UP000824469">
    <property type="component" value="Unassembled WGS sequence"/>
</dbReference>
<comment type="caution">
    <text evidence="1">The sequence shown here is derived from an EMBL/GenBank/DDBJ whole genome shotgun (WGS) entry which is preliminary data.</text>
</comment>
<dbReference type="InterPro" id="IPR004158">
    <property type="entry name" value="DUF247_pln"/>
</dbReference>
<evidence type="ECO:0000313" key="1">
    <source>
        <dbReference type="EMBL" id="KAH9299429.1"/>
    </source>
</evidence>
<accession>A0AA38CMY5</accession>